<evidence type="ECO:0000313" key="3">
    <source>
        <dbReference type="Proteomes" id="UP001271769"/>
    </source>
</evidence>
<protein>
    <submittedName>
        <fullName evidence="2">VOC family protein</fullName>
    </submittedName>
</protein>
<dbReference type="InterPro" id="IPR037523">
    <property type="entry name" value="VOC_core"/>
</dbReference>
<dbReference type="CDD" id="cd07262">
    <property type="entry name" value="VOC_like"/>
    <property type="match status" value="1"/>
</dbReference>
<sequence>MLHHISFGVSDIARSAAFYDAVLAPLGFRRVWDDIRPGEDDQAVGYGLTDGDDKFAIKQRSLGHLAAGQGFHLAFAAPTRAAIDAFHAAALKAGGSDNGAPGLRPDYGPHYYAAFIIDPDGFRIEAVINKAP</sequence>
<dbReference type="Pfam" id="PF00903">
    <property type="entry name" value="Glyoxalase"/>
    <property type="match status" value="1"/>
</dbReference>
<proteinExistence type="predicted"/>
<accession>A0ABU5E107</accession>
<evidence type="ECO:0000313" key="2">
    <source>
        <dbReference type="EMBL" id="MDY0873148.1"/>
    </source>
</evidence>
<feature type="domain" description="VOC" evidence="1">
    <location>
        <begin position="1"/>
        <end position="129"/>
    </location>
</feature>
<dbReference type="RefSeq" id="WP_320501613.1">
    <property type="nucleotide sequence ID" value="NZ_JAXCLX010000002.1"/>
</dbReference>
<dbReference type="PROSITE" id="PS51819">
    <property type="entry name" value="VOC"/>
    <property type="match status" value="1"/>
</dbReference>
<name>A0ABU5E107_9PROT</name>
<organism evidence="2 3">
    <name type="scientific">Dongia rigui</name>
    <dbReference type="NCBI Taxonomy" id="940149"/>
    <lineage>
        <taxon>Bacteria</taxon>
        <taxon>Pseudomonadati</taxon>
        <taxon>Pseudomonadota</taxon>
        <taxon>Alphaproteobacteria</taxon>
        <taxon>Rhodospirillales</taxon>
        <taxon>Dongiaceae</taxon>
        <taxon>Dongia</taxon>
    </lineage>
</organism>
<keyword evidence="3" id="KW-1185">Reference proteome</keyword>
<dbReference type="PANTHER" id="PTHR35006">
    <property type="entry name" value="GLYOXALASE FAMILY PROTEIN (AFU_ORTHOLOGUE AFUA_5G14830)"/>
    <property type="match status" value="1"/>
</dbReference>
<dbReference type="SUPFAM" id="SSF54593">
    <property type="entry name" value="Glyoxalase/Bleomycin resistance protein/Dihydroxybiphenyl dioxygenase"/>
    <property type="match status" value="1"/>
</dbReference>
<reference evidence="2 3" key="1">
    <citation type="journal article" date="2013" name="Antonie Van Leeuwenhoek">
        <title>Dongia rigui sp. nov., isolated from freshwater of a large wetland in Korea.</title>
        <authorList>
            <person name="Baik K.S."/>
            <person name="Hwang Y.M."/>
            <person name="Choi J.S."/>
            <person name="Kwon J."/>
            <person name="Seong C.N."/>
        </authorList>
    </citation>
    <scope>NUCLEOTIDE SEQUENCE [LARGE SCALE GENOMIC DNA]</scope>
    <source>
        <strain evidence="2 3">04SU4-P</strain>
    </source>
</reference>
<dbReference type="EMBL" id="JAXCLX010000002">
    <property type="protein sequence ID" value="MDY0873148.1"/>
    <property type="molecule type" value="Genomic_DNA"/>
</dbReference>
<evidence type="ECO:0000259" key="1">
    <source>
        <dbReference type="PROSITE" id="PS51819"/>
    </source>
</evidence>
<gene>
    <name evidence="2" type="ORF">SMD31_14495</name>
</gene>
<dbReference type="Gene3D" id="3.10.180.10">
    <property type="entry name" value="2,3-Dihydroxybiphenyl 1,2-Dioxygenase, domain 1"/>
    <property type="match status" value="1"/>
</dbReference>
<dbReference type="Proteomes" id="UP001271769">
    <property type="component" value="Unassembled WGS sequence"/>
</dbReference>
<dbReference type="PANTHER" id="PTHR35006:SF4">
    <property type="entry name" value="BLR7706 PROTEIN"/>
    <property type="match status" value="1"/>
</dbReference>
<comment type="caution">
    <text evidence="2">The sequence shown here is derived from an EMBL/GenBank/DDBJ whole genome shotgun (WGS) entry which is preliminary data.</text>
</comment>
<dbReference type="InterPro" id="IPR004360">
    <property type="entry name" value="Glyas_Fos-R_dOase_dom"/>
</dbReference>
<dbReference type="InterPro" id="IPR029068">
    <property type="entry name" value="Glyas_Bleomycin-R_OHBP_Dase"/>
</dbReference>